<sequence length="248" mass="29166">MILKKCRAETLLIFLNVLLTIFFELNSIKNFQSYELSYSVADGLVSCLNVRIIGMCGILSAIVAEIVIFKNDFKINYAIRNKSRQKIFLKQVLRLFWFSFFSTLAVYTATILLYLFYSNVLIDWSYGSSVFYATIKHVSHADFLLVLVMTVFCYFVVLFSLLSVFLMLRWIFKNYLWGFLIFLMMIAYDSIVIEKDRLIFSATKLVSYYSSWNKPFMMIAEWLFFMTVLVMGVFFFSKSRFVNRGELC</sequence>
<gene>
    <name evidence="2" type="ORF">SAMN02910432_00711</name>
</gene>
<dbReference type="Proteomes" id="UP000182635">
    <property type="component" value="Unassembled WGS sequence"/>
</dbReference>
<evidence type="ECO:0000313" key="2">
    <source>
        <dbReference type="EMBL" id="SFG28768.1"/>
    </source>
</evidence>
<keyword evidence="1" id="KW-1133">Transmembrane helix</keyword>
<accession>A0A1I2QKB8</accession>
<organism evidence="2 3">
    <name type="scientific">Ligilactobacillus ruminis DSM 20403 = NBRC 102161</name>
    <dbReference type="NCBI Taxonomy" id="1423798"/>
    <lineage>
        <taxon>Bacteria</taxon>
        <taxon>Bacillati</taxon>
        <taxon>Bacillota</taxon>
        <taxon>Bacilli</taxon>
        <taxon>Lactobacillales</taxon>
        <taxon>Lactobacillaceae</taxon>
        <taxon>Ligilactobacillus</taxon>
    </lineage>
</organism>
<name>A0A1I2QKB8_9LACO</name>
<feature type="transmembrane region" description="Helical" evidence="1">
    <location>
        <begin position="216"/>
        <end position="236"/>
    </location>
</feature>
<evidence type="ECO:0000313" key="3">
    <source>
        <dbReference type="Proteomes" id="UP000182635"/>
    </source>
</evidence>
<keyword evidence="1" id="KW-0812">Transmembrane</keyword>
<feature type="transmembrane region" description="Helical" evidence="1">
    <location>
        <begin position="175"/>
        <end position="193"/>
    </location>
</feature>
<keyword evidence="1" id="KW-0472">Membrane</keyword>
<evidence type="ECO:0008006" key="4">
    <source>
        <dbReference type="Google" id="ProtNLM"/>
    </source>
</evidence>
<feature type="transmembrane region" description="Helical" evidence="1">
    <location>
        <begin position="143"/>
        <end position="168"/>
    </location>
</feature>
<reference evidence="3" key="1">
    <citation type="submission" date="2016-10" db="EMBL/GenBank/DDBJ databases">
        <authorList>
            <person name="Varghese N."/>
            <person name="Submissions S."/>
        </authorList>
    </citation>
    <scope>NUCLEOTIDE SEQUENCE [LARGE SCALE GENOMIC DNA]</scope>
    <source>
        <strain evidence="3">DSM 20403</strain>
    </source>
</reference>
<feature type="transmembrane region" description="Helical" evidence="1">
    <location>
        <begin position="12"/>
        <end position="28"/>
    </location>
</feature>
<evidence type="ECO:0000256" key="1">
    <source>
        <dbReference type="SAM" id="Phobius"/>
    </source>
</evidence>
<feature type="transmembrane region" description="Helical" evidence="1">
    <location>
        <begin position="48"/>
        <end position="71"/>
    </location>
</feature>
<dbReference type="AlphaFoldDB" id="A0A1I2QKB8"/>
<proteinExistence type="predicted"/>
<feature type="transmembrane region" description="Helical" evidence="1">
    <location>
        <begin position="92"/>
        <end position="117"/>
    </location>
</feature>
<dbReference type="EMBL" id="FOPI01000009">
    <property type="protein sequence ID" value="SFG28768.1"/>
    <property type="molecule type" value="Genomic_DNA"/>
</dbReference>
<protein>
    <recommendedName>
        <fullName evidence="4">ABC-2 family transporter protein</fullName>
    </recommendedName>
</protein>